<dbReference type="Proteomes" id="UP000031518">
    <property type="component" value="Unassembled WGS sequence"/>
</dbReference>
<proteinExistence type="predicted"/>
<accession>A0A0B6WTX0</accession>
<dbReference type="Gene3D" id="2.60.120.430">
    <property type="entry name" value="Galactose-binding lectin"/>
    <property type="match status" value="1"/>
</dbReference>
<evidence type="ECO:0000313" key="2">
    <source>
        <dbReference type="EMBL" id="CDM64122.1"/>
    </source>
</evidence>
<dbReference type="STRING" id="454194.PYK22_00114"/>
<evidence type="ECO:0000313" key="3">
    <source>
        <dbReference type="Proteomes" id="UP000031518"/>
    </source>
</evidence>
<organism evidence="2 3">
    <name type="scientific">Pyrinomonas methylaliphatogenes</name>
    <dbReference type="NCBI Taxonomy" id="454194"/>
    <lineage>
        <taxon>Bacteria</taxon>
        <taxon>Pseudomonadati</taxon>
        <taxon>Acidobacteriota</taxon>
        <taxon>Blastocatellia</taxon>
        <taxon>Blastocatellales</taxon>
        <taxon>Pyrinomonadaceae</taxon>
        <taxon>Pyrinomonas</taxon>
    </lineage>
</organism>
<sequence length="726" mass="82823">MMELLKRLARLIFIFLFSINPTFAQLDYDRHVAFDNSLTDGNYYYSEGSVVAPSELELVSGKIPIDTTRYVTPPNSLRLKWRSRSGGDWQVALRLEKFYRRVDFSGSELSFWCYSETELRADQSPLIYLSDASGEGTPAIRLLGSLEKLPARQWVRIRLPFSSFAGLYRSTREVNFDPRRLARIAIMQGLDDDEPHTLYIDDVMIGDAVSDANAPATPVGLSAKGYERHVDLVWQPNRERDLLFYKIYRSFDGKTYEPIGIQKGRLTRYVDFVGASGKAVWYKISAVDANYNESPLSAAVQSSTRAMTDDELLTMVQEACFRYYWEGAHPVAGMALDLIPGDENLIALGASGFGIMALVVGVERGFITREQGVERMLKIVRFLAHADRFHGAWPHFLDGRTGRVIPYFGKYDDGGDLVETAFLIQGLLVARQYFDRETDAEREIRQTITKLWESVEWDWYRKDPQSDFLYWHWSPDHGFYIGHPLVGWNETMIVYLLAIASPTHPVPASMYYTGWAGQSDLAVEYRRGWSRTTHGDHYVNGHTYYGIKLDVGPPSELFFTHYSFLGFDPRNKRDRYTNYFKNNRHMALIHHAYSIANPMKHPGYGDAAWGRTAGINAGAGRPIPAGDNGTITCTAALASFPYTPEESMKALKHFYRDLGSKLWGIYGFRDGFNLRENWFEDVYMGLNQAPIVVMIENYRSGLIWRLFMSNPEIEPALKAIGFEKDN</sequence>
<dbReference type="InterPro" id="IPR019282">
    <property type="entry name" value="Glycoamylase-like_cons_dom"/>
</dbReference>
<evidence type="ECO:0000259" key="1">
    <source>
        <dbReference type="Pfam" id="PF10091"/>
    </source>
</evidence>
<dbReference type="RefSeq" id="WP_060635174.1">
    <property type="nucleotide sequence ID" value="NZ_CBXV010000001.1"/>
</dbReference>
<dbReference type="AlphaFoldDB" id="A0A0B6WTX0"/>
<keyword evidence="3" id="KW-1185">Reference proteome</keyword>
<gene>
    <name evidence="2" type="ORF">PYK22_00114</name>
</gene>
<protein>
    <recommendedName>
        <fullName evidence="1">Glycoamylase-like domain-containing protein</fullName>
    </recommendedName>
</protein>
<dbReference type="Pfam" id="PF10091">
    <property type="entry name" value="Glycoamylase"/>
    <property type="match status" value="1"/>
</dbReference>
<reference evidence="2 3" key="2">
    <citation type="submission" date="2015-01" db="EMBL/GenBank/DDBJ databases">
        <title>Complete genome sequence of Pyrinomonas methylaliphatogenes type strain K22T.</title>
        <authorList>
            <person name="Lee K.C.Y."/>
            <person name="Power J.F."/>
            <person name="Dunfield P.F."/>
            <person name="Morgan X.C."/>
            <person name="Huttenhower C."/>
            <person name="Stott M.B."/>
        </authorList>
    </citation>
    <scope>NUCLEOTIDE SEQUENCE [LARGE SCALE GENOMIC DNA]</scope>
    <source>
        <strain evidence="2 3">K22</strain>
    </source>
</reference>
<reference evidence="2 3" key="1">
    <citation type="submission" date="2013-12" db="EMBL/GenBank/DDBJ databases">
        <authorList>
            <person name="Stott M."/>
        </authorList>
    </citation>
    <scope>NUCLEOTIDE SEQUENCE [LARGE SCALE GENOMIC DNA]</scope>
    <source>
        <strain evidence="2 3">K22</strain>
    </source>
</reference>
<dbReference type="Gene3D" id="1.50.10.140">
    <property type="match status" value="1"/>
</dbReference>
<feature type="domain" description="Glycoamylase-like" evidence="1">
    <location>
        <begin position="483"/>
        <end position="711"/>
    </location>
</feature>
<dbReference type="EMBL" id="CBXV010000001">
    <property type="protein sequence ID" value="CDM64122.1"/>
    <property type="molecule type" value="Genomic_DNA"/>
</dbReference>
<dbReference type="InterPro" id="IPR013783">
    <property type="entry name" value="Ig-like_fold"/>
</dbReference>
<dbReference type="Gene3D" id="2.60.40.10">
    <property type="entry name" value="Immunoglobulins"/>
    <property type="match status" value="1"/>
</dbReference>
<name>A0A0B6WTX0_9BACT</name>